<name>A0ABP9FXH8_9MICC</name>
<keyword evidence="1" id="KW-0378">Hydrolase</keyword>
<evidence type="ECO:0000313" key="2">
    <source>
        <dbReference type="Proteomes" id="UP001500368"/>
    </source>
</evidence>
<organism evidence="1 2">
    <name type="scientific">Nesterenkonia rhizosphaerae</name>
    <dbReference type="NCBI Taxonomy" id="1348272"/>
    <lineage>
        <taxon>Bacteria</taxon>
        <taxon>Bacillati</taxon>
        <taxon>Actinomycetota</taxon>
        <taxon>Actinomycetes</taxon>
        <taxon>Micrococcales</taxon>
        <taxon>Micrococcaceae</taxon>
        <taxon>Nesterenkonia</taxon>
    </lineage>
</organism>
<dbReference type="InterPro" id="IPR053161">
    <property type="entry name" value="Ulvan_degrading_GH"/>
</dbReference>
<proteinExistence type="predicted"/>
<dbReference type="PANTHER" id="PTHR36848">
    <property type="entry name" value="DNA-BINDING PROTEIN (PUTATIVE SECRETED PROTEIN)-RELATED"/>
    <property type="match status" value="1"/>
</dbReference>
<accession>A0ABP9FXH8</accession>
<dbReference type="Gene3D" id="2.60.120.260">
    <property type="entry name" value="Galactose-binding domain-like"/>
    <property type="match status" value="1"/>
</dbReference>
<dbReference type="PANTHER" id="PTHR36848:SF2">
    <property type="entry name" value="SECRETED PROTEIN"/>
    <property type="match status" value="1"/>
</dbReference>
<keyword evidence="2" id="KW-1185">Reference proteome</keyword>
<dbReference type="Proteomes" id="UP001500368">
    <property type="component" value="Unassembled WGS sequence"/>
</dbReference>
<dbReference type="Pfam" id="PF17132">
    <property type="entry name" value="Glyco_hydro_106"/>
    <property type="match status" value="2"/>
</dbReference>
<dbReference type="GO" id="GO:0016787">
    <property type="term" value="F:hydrolase activity"/>
    <property type="evidence" value="ECO:0007669"/>
    <property type="project" value="UniProtKB-KW"/>
</dbReference>
<sequence>MADQPQTIQDLLEGFRSPSPEARPMMRWWWFGPHLRREDLLHDLDAMAAAGIGGVEAAFVYPMSGESDRFLSEQFLEDLRFAAESAAQRNLRFDLTLGSGWPFGGPHIDETTAARRIHWEREEVPPGPGRIVLPTVWPGDELIAGYIGNGTRSEEPESLTLLERDGEALLIPDGTGPRVVRIAVSRLTRQSIKRASSGAEGWALDHLSKDAALRHLAEVAEPLVAAAGPERIGTVFCDSLEVYEADWTPGLVEEFTARRGYDPLPQLWQLAFSKDSGRTFRADYYRTLTELLEENFIAVVGDWARSKGLKFRIQSYGQPPATVSSYRHADAFEGEGWGWDIISACRWASSAGQIYGRQVISSETWTWTHSPSFRSTPLDILAEAQDHLLMGINQFIGHGWPNSPRPAAENGLGRVFYAAGALDDRNAWWDAAPALWATLTRLSWLMRQGERLSQVGIYVPARDIYAHFAEAGRADLYKEARLHIGDELPHAVRTAGPDFDLFDDDAVTLLDPTRFPVVVLPRATDIPEPTRHWLQQVQDAGGTVLDFGGSAGIGTSAKTVEEVVEHLQGPVRIRATSAAARNEAVAVTTREIGSGQDAGPGAGLRVHFVANTSSRYVEPELTLQGAPVLERWDPETGAVVSRHTGQSLKLSLAPYEATILVESSVGTGMDTGADASVTINSTETTSAPTLALDTWQVQFSDESQPRAVELPHRWEDDPQRAFYSGSARYSTSFEVSENQEVILDLGSVEHHRLEDPGAAGLMEASFRAEVQPPVGVVARVYLDGEDLGVLWKPPYTLPLGRLSAGQHELVLVVGNVTSHQLAADEHLGQMVAEAEASFGRRFGIQTLDLALADVSSGLLSVPQLIRR</sequence>
<dbReference type="EMBL" id="BAABLW010000002">
    <property type="protein sequence ID" value="GAA4913284.1"/>
    <property type="molecule type" value="Genomic_DNA"/>
</dbReference>
<gene>
    <name evidence="1" type="ORF">GCM10025790_05060</name>
</gene>
<evidence type="ECO:0000313" key="1">
    <source>
        <dbReference type="EMBL" id="GAA4913284.1"/>
    </source>
</evidence>
<protein>
    <submittedName>
        <fullName evidence="1">Glycosyl hydrolase</fullName>
    </submittedName>
</protein>
<comment type="caution">
    <text evidence="1">The sequence shown here is derived from an EMBL/GenBank/DDBJ whole genome shotgun (WGS) entry which is preliminary data.</text>
</comment>
<reference evidence="2" key="1">
    <citation type="journal article" date="2019" name="Int. J. Syst. Evol. Microbiol.">
        <title>The Global Catalogue of Microorganisms (GCM) 10K type strain sequencing project: providing services to taxonomists for standard genome sequencing and annotation.</title>
        <authorList>
            <consortium name="The Broad Institute Genomics Platform"/>
            <consortium name="The Broad Institute Genome Sequencing Center for Infectious Disease"/>
            <person name="Wu L."/>
            <person name="Ma J."/>
        </authorList>
    </citation>
    <scope>NUCLEOTIDE SEQUENCE [LARGE SCALE GENOMIC DNA]</scope>
    <source>
        <strain evidence="2">JCM 19129</strain>
    </source>
</reference>
<dbReference type="RefSeq" id="WP_345476517.1">
    <property type="nucleotide sequence ID" value="NZ_BAABLW010000002.1"/>
</dbReference>